<dbReference type="InterPro" id="IPR036291">
    <property type="entry name" value="NAD(P)-bd_dom_sf"/>
</dbReference>
<feature type="domain" description="NAD-dependent epimerase/dehydratase" evidence="1">
    <location>
        <begin position="6"/>
        <end position="213"/>
    </location>
</feature>
<evidence type="ECO:0000313" key="3">
    <source>
        <dbReference type="EMBL" id="CAK1586203.1"/>
    </source>
</evidence>
<dbReference type="Pfam" id="PF01370">
    <property type="entry name" value="Epimerase"/>
    <property type="match status" value="1"/>
</dbReference>
<evidence type="ECO:0008006" key="5">
    <source>
        <dbReference type="Google" id="ProtNLM"/>
    </source>
</evidence>
<dbReference type="Gene3D" id="3.40.50.720">
    <property type="entry name" value="NAD(P)-binding Rossmann-like Domain"/>
    <property type="match status" value="1"/>
</dbReference>
<dbReference type="SUPFAM" id="SSF51735">
    <property type="entry name" value="NAD(P)-binding Rossmann-fold domains"/>
    <property type="match status" value="1"/>
</dbReference>
<dbReference type="InterPro" id="IPR010099">
    <property type="entry name" value="SDR39U1"/>
</dbReference>
<evidence type="ECO:0000259" key="2">
    <source>
        <dbReference type="Pfam" id="PF08338"/>
    </source>
</evidence>
<feature type="domain" description="DUF1731" evidence="2">
    <location>
        <begin position="247"/>
        <end position="293"/>
    </location>
</feature>
<protein>
    <recommendedName>
        <fullName evidence="5">Epimerase family protein SDR39U1</fullName>
    </recommendedName>
</protein>
<gene>
    <name evidence="3" type="ORF">PARMNEM_LOCUS7188</name>
</gene>
<name>A0AAV1KU23_9NEOP</name>
<dbReference type="NCBIfam" id="TIGR01777">
    <property type="entry name" value="yfcH"/>
    <property type="match status" value="1"/>
</dbReference>
<accession>A0AAV1KU23</accession>
<keyword evidence="4" id="KW-1185">Reference proteome</keyword>
<dbReference type="InterPro" id="IPR001509">
    <property type="entry name" value="Epimerase_deHydtase"/>
</dbReference>
<organism evidence="3 4">
    <name type="scientific">Parnassius mnemosyne</name>
    <name type="common">clouded apollo</name>
    <dbReference type="NCBI Taxonomy" id="213953"/>
    <lineage>
        <taxon>Eukaryota</taxon>
        <taxon>Metazoa</taxon>
        <taxon>Ecdysozoa</taxon>
        <taxon>Arthropoda</taxon>
        <taxon>Hexapoda</taxon>
        <taxon>Insecta</taxon>
        <taxon>Pterygota</taxon>
        <taxon>Neoptera</taxon>
        <taxon>Endopterygota</taxon>
        <taxon>Lepidoptera</taxon>
        <taxon>Glossata</taxon>
        <taxon>Ditrysia</taxon>
        <taxon>Papilionoidea</taxon>
        <taxon>Papilionidae</taxon>
        <taxon>Parnassiinae</taxon>
        <taxon>Parnassini</taxon>
        <taxon>Parnassius</taxon>
        <taxon>Driopa</taxon>
    </lineage>
</organism>
<dbReference type="EMBL" id="CAVLGL010000080">
    <property type="protein sequence ID" value="CAK1586203.1"/>
    <property type="molecule type" value="Genomic_DNA"/>
</dbReference>
<dbReference type="InterPro" id="IPR013549">
    <property type="entry name" value="DUF1731"/>
</dbReference>
<sequence length="301" mass="33153">MSANKVLIGGGTGFIGQNLRKLLSTTGYNIVNVSRMPGANNVSWSTIENSGLPPNTKAVVNCAGQQFMDFTKSWTPGFKQNVQNSRIYTTRALSQAINESNDKPKVFVLVTGVGAYEPSNTIKYDECSPTTGTDFFSQLLVEWEKAANVNPPVRLVIIRSGAVIGRDGGMIKNMIVPFFFGLGGRLGSGKQYLPWIHIDDLVGLIKFAIENEEVKGILNGVAPQVITNEQFTQSFAKAMGRPAFFPVPESVLNFLLHPERAMIVTKGQHVVPKRVLEYGFKYQYDNIDDACKECAHLFPKK</sequence>
<evidence type="ECO:0000313" key="4">
    <source>
        <dbReference type="Proteomes" id="UP001314205"/>
    </source>
</evidence>
<reference evidence="3 4" key="1">
    <citation type="submission" date="2023-11" db="EMBL/GenBank/DDBJ databases">
        <authorList>
            <person name="Hedman E."/>
            <person name="Englund M."/>
            <person name="Stromberg M."/>
            <person name="Nyberg Akerstrom W."/>
            <person name="Nylinder S."/>
            <person name="Jareborg N."/>
            <person name="Kallberg Y."/>
            <person name="Kronander E."/>
        </authorList>
    </citation>
    <scope>NUCLEOTIDE SEQUENCE [LARGE SCALE GENOMIC DNA]</scope>
</reference>
<evidence type="ECO:0000259" key="1">
    <source>
        <dbReference type="Pfam" id="PF01370"/>
    </source>
</evidence>
<dbReference type="Proteomes" id="UP001314205">
    <property type="component" value="Unassembled WGS sequence"/>
</dbReference>
<proteinExistence type="predicted"/>
<dbReference type="PANTHER" id="PTHR11092:SF0">
    <property type="entry name" value="EPIMERASE FAMILY PROTEIN SDR39U1"/>
    <property type="match status" value="1"/>
</dbReference>
<dbReference type="PANTHER" id="PTHR11092">
    <property type="entry name" value="SUGAR NUCLEOTIDE EPIMERASE RELATED"/>
    <property type="match status" value="1"/>
</dbReference>
<dbReference type="AlphaFoldDB" id="A0AAV1KU23"/>
<comment type="caution">
    <text evidence="3">The sequence shown here is derived from an EMBL/GenBank/DDBJ whole genome shotgun (WGS) entry which is preliminary data.</text>
</comment>
<dbReference type="Pfam" id="PF08338">
    <property type="entry name" value="DUF1731"/>
    <property type="match status" value="1"/>
</dbReference>